<reference evidence="4 5" key="1">
    <citation type="journal article" date="2017" name="Int. J. Syst. Evol. Microbiol.">
        <title>Desulfovibrio senegalensis sp. nov., a mesophilic sulfate reducer isolated from marine sediment.</title>
        <authorList>
            <person name="Thioye A."/>
            <person name="Gam Z.B.A."/>
            <person name="Mbengue M."/>
            <person name="Cayol J.L."/>
            <person name="Joseph-Bartoli M."/>
            <person name="Toure-Kane C."/>
            <person name="Labat M."/>
        </authorList>
    </citation>
    <scope>NUCLEOTIDE SEQUENCE [LARGE SCALE GENOMIC DNA]</scope>
    <source>
        <strain evidence="4 5">DSM 101509</strain>
    </source>
</reference>
<dbReference type="AlphaFoldDB" id="A0A6N6MZB0"/>
<dbReference type="InterPro" id="IPR013549">
    <property type="entry name" value="DUF1731"/>
</dbReference>
<protein>
    <submittedName>
        <fullName evidence="4">TIGR01777 family protein</fullName>
    </submittedName>
</protein>
<name>A0A6N6MZB0_9BACT</name>
<feature type="domain" description="NAD-dependent epimerase/dehydratase" evidence="2">
    <location>
        <begin position="4"/>
        <end position="224"/>
    </location>
</feature>
<evidence type="ECO:0000313" key="5">
    <source>
        <dbReference type="Proteomes" id="UP000438699"/>
    </source>
</evidence>
<dbReference type="SUPFAM" id="SSF51735">
    <property type="entry name" value="NAD(P)-binding Rossmann-fold domains"/>
    <property type="match status" value="1"/>
</dbReference>
<comment type="similarity">
    <text evidence="1">Belongs to the NAD(P)-dependent epimerase/dehydratase family. SDR39U1 subfamily.</text>
</comment>
<dbReference type="InterPro" id="IPR010099">
    <property type="entry name" value="SDR39U1"/>
</dbReference>
<dbReference type="PANTHER" id="PTHR11092:SF0">
    <property type="entry name" value="EPIMERASE FAMILY PROTEIN SDR39U1"/>
    <property type="match status" value="1"/>
</dbReference>
<comment type="caution">
    <text evidence="4">The sequence shown here is derived from an EMBL/GenBank/DDBJ whole genome shotgun (WGS) entry which is preliminary data.</text>
</comment>
<dbReference type="Proteomes" id="UP000438699">
    <property type="component" value="Unassembled WGS sequence"/>
</dbReference>
<dbReference type="NCBIfam" id="TIGR01777">
    <property type="entry name" value="yfcH"/>
    <property type="match status" value="1"/>
</dbReference>
<evidence type="ECO:0000313" key="4">
    <source>
        <dbReference type="EMBL" id="KAB1439075.1"/>
    </source>
</evidence>
<accession>A0A6N6MZB0</accession>
<dbReference type="PANTHER" id="PTHR11092">
    <property type="entry name" value="SUGAR NUCLEOTIDE EPIMERASE RELATED"/>
    <property type="match status" value="1"/>
</dbReference>
<dbReference type="RefSeq" id="WP_151151861.1">
    <property type="nucleotide sequence ID" value="NZ_WAIE01000008.1"/>
</dbReference>
<dbReference type="CDD" id="cd05242">
    <property type="entry name" value="SDR_a8"/>
    <property type="match status" value="1"/>
</dbReference>
<dbReference type="Pfam" id="PF01370">
    <property type="entry name" value="Epimerase"/>
    <property type="match status" value="1"/>
</dbReference>
<evidence type="ECO:0000259" key="2">
    <source>
        <dbReference type="Pfam" id="PF01370"/>
    </source>
</evidence>
<dbReference type="InterPro" id="IPR036291">
    <property type="entry name" value="NAD(P)-bd_dom_sf"/>
</dbReference>
<dbReference type="InterPro" id="IPR001509">
    <property type="entry name" value="Epimerase_deHydtase"/>
</dbReference>
<dbReference type="EMBL" id="WAIE01000008">
    <property type="protein sequence ID" value="KAB1439075.1"/>
    <property type="molecule type" value="Genomic_DNA"/>
</dbReference>
<evidence type="ECO:0000256" key="1">
    <source>
        <dbReference type="ARBA" id="ARBA00009353"/>
    </source>
</evidence>
<dbReference type="Pfam" id="PF08338">
    <property type="entry name" value="DUF1731"/>
    <property type="match status" value="1"/>
</dbReference>
<gene>
    <name evidence="4" type="ORF">F8A88_14305</name>
</gene>
<feature type="domain" description="DUF1731" evidence="3">
    <location>
        <begin position="251"/>
        <end position="298"/>
    </location>
</feature>
<proteinExistence type="inferred from homology"/>
<organism evidence="4 5">
    <name type="scientific">Pseudodesulfovibrio senegalensis</name>
    <dbReference type="NCBI Taxonomy" id="1721087"/>
    <lineage>
        <taxon>Bacteria</taxon>
        <taxon>Pseudomonadati</taxon>
        <taxon>Thermodesulfobacteriota</taxon>
        <taxon>Desulfovibrionia</taxon>
        <taxon>Desulfovibrionales</taxon>
        <taxon>Desulfovibrionaceae</taxon>
    </lineage>
</organism>
<keyword evidence="5" id="KW-1185">Reference proteome</keyword>
<dbReference type="Gene3D" id="3.40.50.720">
    <property type="entry name" value="NAD(P)-binding Rossmann-like Domain"/>
    <property type="match status" value="1"/>
</dbReference>
<dbReference type="OrthoDB" id="5292533at2"/>
<sequence>MRAIIAGGTGFIGRALIAELQKNNWEIIVLSRTPSRVAEVFGSGVIGMVWNGGGDWSSLLGPQTVVVNLAGENISGRWTTAKKQRILESRLKAGEKIVQAVKSSEQPPAALIQASAVGFYGPHQSTPLNEEHPGGTGFLADVARQWEDSTKSLEKLGVRRCIIRTGMVLGHGGALKQMLPPFRMFMGGPVGHGHQGVSWIHLLDEVRAIRFLMENESEAGAYNLTAPNPTDFNKFAKILGEVLNRPSWLRTPPFVLRALFGSMADELLLTGQFALPEALQRAGFEFRFPDLKSALSDLLAR</sequence>
<evidence type="ECO:0000259" key="3">
    <source>
        <dbReference type="Pfam" id="PF08338"/>
    </source>
</evidence>